<gene>
    <name evidence="9" type="ORF">Fmac_020973</name>
</gene>
<organism evidence="9 10">
    <name type="scientific">Flemingia macrophylla</name>
    <dbReference type="NCBI Taxonomy" id="520843"/>
    <lineage>
        <taxon>Eukaryota</taxon>
        <taxon>Viridiplantae</taxon>
        <taxon>Streptophyta</taxon>
        <taxon>Embryophyta</taxon>
        <taxon>Tracheophyta</taxon>
        <taxon>Spermatophyta</taxon>
        <taxon>Magnoliopsida</taxon>
        <taxon>eudicotyledons</taxon>
        <taxon>Gunneridae</taxon>
        <taxon>Pentapetalae</taxon>
        <taxon>rosids</taxon>
        <taxon>fabids</taxon>
        <taxon>Fabales</taxon>
        <taxon>Fabaceae</taxon>
        <taxon>Papilionoideae</taxon>
        <taxon>50 kb inversion clade</taxon>
        <taxon>NPAAA clade</taxon>
        <taxon>indigoferoid/millettioid clade</taxon>
        <taxon>Phaseoleae</taxon>
        <taxon>Flemingia</taxon>
    </lineage>
</organism>
<proteinExistence type="predicted"/>
<evidence type="ECO:0000259" key="8">
    <source>
        <dbReference type="PROSITE" id="PS50811"/>
    </source>
</evidence>
<evidence type="ECO:0000313" key="9">
    <source>
        <dbReference type="EMBL" id="KAL2327546.1"/>
    </source>
</evidence>
<comment type="subcellular location">
    <subcellularLocation>
        <location evidence="1">Nucleus</location>
    </subcellularLocation>
</comment>
<dbReference type="SMART" id="SM00774">
    <property type="entry name" value="WRKY"/>
    <property type="match status" value="1"/>
</dbReference>
<keyword evidence="2" id="KW-0805">Transcription regulation</keyword>
<dbReference type="SUPFAM" id="SSF118290">
    <property type="entry name" value="WRKY DNA-binding domain"/>
    <property type="match status" value="1"/>
</dbReference>
<dbReference type="GO" id="GO:0003677">
    <property type="term" value="F:DNA binding"/>
    <property type="evidence" value="ECO:0007669"/>
    <property type="project" value="UniProtKB-KW"/>
</dbReference>
<sequence length="477" mass="52507">MEVKQCSGSGWSNAEVQDERLTFSTKNGGVDTNFVQMGSTLLSLSLNNSGPPFTQMNMLRMKLEEAKKENEILKSMLNQVNEHCTALQNRILFEIQQHQLSSSLRNNNHDLQGNRKDAKKPMLHTRQFLNIGKSSLLDSNTEECASAENIEKKILGRNVACGEGENINSQITSHEEAKHTEDQTSEITCRRAKVSIRARSDFSLMGDGCQWRKYGQKTAKGNPCPRAYYRCSMGTACPVRKQVCLMKTLPYSQADAPIGIGKHHVQRCFKDETVLITSYEGNHNHPLPEAARALASSTSAALNMFLSGSITSSHATTTLPNPHLFSSLSNISSTAVATFSQSATCPTVTLDLAQPLNNNCLQFQRATTSQNHRQSFFPLSLHGHHPQNNSKLPLPIIMLSTPEKNLDLVDVVTQAIAKDPSLKASLFSAISSLTGEPQNIIDDNRSQQSKSSSSDGFDPCSKMPAIPPHHPYTNQLL</sequence>
<dbReference type="AlphaFoldDB" id="A0ABD1LVQ6"/>
<evidence type="ECO:0000256" key="7">
    <source>
        <dbReference type="SAM" id="MobiDB-lite"/>
    </source>
</evidence>
<reference evidence="9 10" key="1">
    <citation type="submission" date="2024-08" db="EMBL/GenBank/DDBJ databases">
        <title>Insights into the chromosomal genome structure of Flemingia macrophylla.</title>
        <authorList>
            <person name="Ding Y."/>
            <person name="Zhao Y."/>
            <person name="Bi W."/>
            <person name="Wu M."/>
            <person name="Zhao G."/>
            <person name="Gong Y."/>
            <person name="Li W."/>
            <person name="Zhang P."/>
        </authorList>
    </citation>
    <scope>NUCLEOTIDE SEQUENCE [LARGE SCALE GENOMIC DNA]</scope>
    <source>
        <strain evidence="9">DYQJB</strain>
        <tissue evidence="9">Leaf</tissue>
    </source>
</reference>
<keyword evidence="6" id="KW-0175">Coiled coil</keyword>
<evidence type="ECO:0000256" key="4">
    <source>
        <dbReference type="ARBA" id="ARBA00023163"/>
    </source>
</evidence>
<dbReference type="EMBL" id="JBGMDY010000007">
    <property type="protein sequence ID" value="KAL2327546.1"/>
    <property type="molecule type" value="Genomic_DNA"/>
</dbReference>
<dbReference type="PANTHER" id="PTHR31429">
    <property type="entry name" value="WRKY TRANSCRIPTION FACTOR 36-RELATED"/>
    <property type="match status" value="1"/>
</dbReference>
<evidence type="ECO:0000313" key="10">
    <source>
        <dbReference type="Proteomes" id="UP001603857"/>
    </source>
</evidence>
<keyword evidence="4" id="KW-0804">Transcription</keyword>
<dbReference type="InterPro" id="IPR003657">
    <property type="entry name" value="WRKY_dom"/>
</dbReference>
<keyword evidence="10" id="KW-1185">Reference proteome</keyword>
<comment type="caution">
    <text evidence="9">The sequence shown here is derived from an EMBL/GenBank/DDBJ whole genome shotgun (WGS) entry which is preliminary data.</text>
</comment>
<dbReference type="InterPro" id="IPR036576">
    <property type="entry name" value="WRKY_dom_sf"/>
</dbReference>
<accession>A0ABD1LVQ6</accession>
<dbReference type="PANTHER" id="PTHR31429:SF64">
    <property type="entry name" value="TRANSCRIPTION FACTOR WRKY FAMILY-RELATED"/>
    <property type="match status" value="1"/>
</dbReference>
<evidence type="ECO:0000256" key="6">
    <source>
        <dbReference type="SAM" id="Coils"/>
    </source>
</evidence>
<keyword evidence="5" id="KW-0539">Nucleus</keyword>
<evidence type="ECO:0000256" key="3">
    <source>
        <dbReference type="ARBA" id="ARBA00023125"/>
    </source>
</evidence>
<keyword evidence="3" id="KW-0238">DNA-binding</keyword>
<evidence type="ECO:0000256" key="2">
    <source>
        <dbReference type="ARBA" id="ARBA00023015"/>
    </source>
</evidence>
<dbReference type="GO" id="GO:0005634">
    <property type="term" value="C:nucleus"/>
    <property type="evidence" value="ECO:0007669"/>
    <property type="project" value="UniProtKB-SubCell"/>
</dbReference>
<dbReference type="Proteomes" id="UP001603857">
    <property type="component" value="Unassembled WGS sequence"/>
</dbReference>
<dbReference type="Pfam" id="PF03106">
    <property type="entry name" value="WRKY"/>
    <property type="match status" value="1"/>
</dbReference>
<evidence type="ECO:0000256" key="1">
    <source>
        <dbReference type="ARBA" id="ARBA00004123"/>
    </source>
</evidence>
<dbReference type="Gene3D" id="2.20.25.80">
    <property type="entry name" value="WRKY domain"/>
    <property type="match status" value="1"/>
</dbReference>
<feature type="coiled-coil region" evidence="6">
    <location>
        <begin position="56"/>
        <end position="83"/>
    </location>
</feature>
<dbReference type="PROSITE" id="PS50811">
    <property type="entry name" value="WRKY"/>
    <property type="match status" value="1"/>
</dbReference>
<name>A0ABD1LVQ6_9FABA</name>
<feature type="region of interest" description="Disordered" evidence="7">
    <location>
        <begin position="437"/>
        <end position="477"/>
    </location>
</feature>
<evidence type="ECO:0000256" key="5">
    <source>
        <dbReference type="ARBA" id="ARBA00023242"/>
    </source>
</evidence>
<protein>
    <recommendedName>
        <fullName evidence="8">WRKY domain-containing protein</fullName>
    </recommendedName>
</protein>
<feature type="domain" description="WRKY" evidence="8">
    <location>
        <begin position="200"/>
        <end position="288"/>
    </location>
</feature>
<dbReference type="InterPro" id="IPR044810">
    <property type="entry name" value="WRKY_plant"/>
</dbReference>